<dbReference type="PIRSF" id="PIRSF006276">
    <property type="entry name" value="UspA"/>
    <property type="match status" value="1"/>
</dbReference>
<dbReference type="PANTHER" id="PTHR46268:SF6">
    <property type="entry name" value="UNIVERSAL STRESS PROTEIN UP12"/>
    <property type="match status" value="1"/>
</dbReference>
<dbReference type="EMBL" id="JAOPJZ010000002">
    <property type="protein sequence ID" value="MCU4751178.1"/>
    <property type="molecule type" value="Genomic_DNA"/>
</dbReference>
<evidence type="ECO:0000259" key="2">
    <source>
        <dbReference type="Pfam" id="PF00582"/>
    </source>
</evidence>
<dbReference type="Pfam" id="PF00582">
    <property type="entry name" value="Usp"/>
    <property type="match status" value="1"/>
</dbReference>
<dbReference type="RefSeq" id="WP_342806687.1">
    <property type="nucleotide sequence ID" value="NZ_JAOPJZ010000002.1"/>
</dbReference>
<dbReference type="InterPro" id="IPR006015">
    <property type="entry name" value="Universal_stress_UspA"/>
</dbReference>
<accession>A0AAP2Z6Q3</accession>
<protein>
    <submittedName>
        <fullName evidence="3">Universal stress protein</fullName>
    </submittedName>
</protein>
<feature type="domain" description="UspA" evidence="2">
    <location>
        <begin position="1"/>
        <end position="144"/>
    </location>
</feature>
<dbReference type="AlphaFoldDB" id="A0AAP2Z6Q3"/>
<organism evidence="3 4">
    <name type="scientific">Natronosalvus hydrolyticus</name>
    <dbReference type="NCBI Taxonomy" id="2979988"/>
    <lineage>
        <taxon>Archaea</taxon>
        <taxon>Methanobacteriati</taxon>
        <taxon>Methanobacteriota</taxon>
        <taxon>Stenosarchaea group</taxon>
        <taxon>Halobacteria</taxon>
        <taxon>Halobacteriales</taxon>
        <taxon>Natrialbaceae</taxon>
        <taxon>Natronosalvus</taxon>
    </lineage>
</organism>
<sequence length="151" mass="16557">MYETILIPTDGSEGTDPAIVNGLDIARTYDATLHALYVIDIAELLEIGYLGADSADFEETIEPLEDEAKRTVEAIEERARREGVDIVTVVRQGTPYEEILEYTEDAAADLIVMGTHGRSGLSRYLIGSVTERIVRTSDVPVLVVQLSEDGE</sequence>
<gene>
    <name evidence="3" type="ORF">OB919_04150</name>
</gene>
<dbReference type="Gene3D" id="3.40.50.620">
    <property type="entry name" value="HUPs"/>
    <property type="match status" value="1"/>
</dbReference>
<comment type="similarity">
    <text evidence="1">Belongs to the universal stress protein A family.</text>
</comment>
<dbReference type="CDD" id="cd00293">
    <property type="entry name" value="USP-like"/>
    <property type="match status" value="1"/>
</dbReference>
<dbReference type="InterPro" id="IPR006016">
    <property type="entry name" value="UspA"/>
</dbReference>
<name>A0AAP2Z6Q3_9EURY</name>
<comment type="caution">
    <text evidence="3">The sequence shown here is derived from an EMBL/GenBank/DDBJ whole genome shotgun (WGS) entry which is preliminary data.</text>
</comment>
<reference evidence="3 4" key="1">
    <citation type="submission" date="2022-09" db="EMBL/GenBank/DDBJ databases">
        <title>Enrichment on poylsaccharides allowed isolation of novel metabolic and taxonomic groups of Haloarchaea.</title>
        <authorList>
            <person name="Sorokin D.Y."/>
            <person name="Elcheninov A.G."/>
            <person name="Khizhniak T.V."/>
            <person name="Kolganova T.V."/>
            <person name="Kublanov I.V."/>
        </authorList>
    </citation>
    <scope>NUCLEOTIDE SEQUENCE [LARGE SCALE GENOMIC DNA]</scope>
    <source>
        <strain evidence="3 4">AArc-curdl1</strain>
    </source>
</reference>
<dbReference type="Proteomes" id="UP001321047">
    <property type="component" value="Unassembled WGS sequence"/>
</dbReference>
<proteinExistence type="inferred from homology"/>
<dbReference type="SUPFAM" id="SSF52402">
    <property type="entry name" value="Adenine nucleotide alpha hydrolases-like"/>
    <property type="match status" value="1"/>
</dbReference>
<dbReference type="PANTHER" id="PTHR46268">
    <property type="entry name" value="STRESS RESPONSE PROTEIN NHAX"/>
    <property type="match status" value="1"/>
</dbReference>
<dbReference type="PRINTS" id="PR01438">
    <property type="entry name" value="UNVRSLSTRESS"/>
</dbReference>
<evidence type="ECO:0000256" key="1">
    <source>
        <dbReference type="ARBA" id="ARBA00008791"/>
    </source>
</evidence>
<evidence type="ECO:0000313" key="3">
    <source>
        <dbReference type="EMBL" id="MCU4751178.1"/>
    </source>
</evidence>
<evidence type="ECO:0000313" key="4">
    <source>
        <dbReference type="Proteomes" id="UP001321047"/>
    </source>
</evidence>
<dbReference type="InterPro" id="IPR014729">
    <property type="entry name" value="Rossmann-like_a/b/a_fold"/>
</dbReference>
<keyword evidence="4" id="KW-1185">Reference proteome</keyword>